<evidence type="ECO:0000313" key="8">
    <source>
        <dbReference type="EMBL" id="KAF4660565.1"/>
    </source>
</evidence>
<sequence length="621" mass="69907">MSEVWLALYVFIIQLAYCISLYSEPDADFPKFVDYLRHNCMAGFPQIGDDVLQILAHSEEPVLANATFSPYWENIGWSVFSGGFDTPATNEDRYHRMYAMGTLEGLLSAEYMWLFYHLNTEKMIGRREERTTTAIWMKEQYFGPILDNFMERDHNHRGCHLEAEYFDLAHGYYCQLLGIMDGYNAVVEQNAGAKYTSSSPKAALSFLDILALNADGQLPELEQISVEHPSVREIRLHRSGSSQFVPSVPQRCSALTRLVRNQQGVVTDVISAHTTWESFPEMVRVMKDISAPMVMQERSDATVQFSSYPGCISSTDDWVVRPSTWLVSFETTTNILKPGRFGTPESTPDFIRVMIAVSLAHDTPSWKDLMETCDVPSGTYNSQWIVVDYEKVKEAVDQGLPDLPSGTALVLETAPGAGEDEYGFYASEDISKLINEKGYFPGFNEAMLSSSRTHLGYERSYPQDKRAETFQQLAHKVNSVATMYSVMQFNEPGNRGSIAPLNSADGGADVKITSLATMKEKGGTWAYSGPPRMSGYGPEARQNRNEYVEREMARFFGQDRIYMSWEFPLVLFVPEDHRMCISQECPPNLEVNPRDLPEPGSEDEATSVVGSQCGYLCLETE</sequence>
<evidence type="ECO:0000256" key="1">
    <source>
        <dbReference type="ARBA" id="ARBA00007835"/>
    </source>
</evidence>
<reference evidence="8 9" key="1">
    <citation type="submission" date="2020-04" db="EMBL/GenBank/DDBJ databases">
        <title>Perkinsus chesapeaki whole genome sequence.</title>
        <authorList>
            <person name="Bogema D.R."/>
        </authorList>
    </citation>
    <scope>NUCLEOTIDE SEQUENCE [LARGE SCALE GENOMIC DNA]</scope>
    <source>
        <strain evidence="8">ATCC PRA-425</strain>
    </source>
</reference>
<proteinExistence type="inferred from homology"/>
<dbReference type="GO" id="GO:0009395">
    <property type="term" value="P:phospholipid catabolic process"/>
    <property type="evidence" value="ECO:0007669"/>
    <property type="project" value="TreeGrafter"/>
</dbReference>
<gene>
    <name evidence="8" type="ORF">FOL47_007093</name>
</gene>
<dbReference type="EC" id="3.1.1.-" evidence="7"/>
<evidence type="ECO:0000256" key="3">
    <source>
        <dbReference type="ARBA" id="ARBA00022801"/>
    </source>
</evidence>
<feature type="signal peptide" evidence="7">
    <location>
        <begin position="1"/>
        <end position="18"/>
    </location>
</feature>
<dbReference type="GO" id="GO:0004620">
    <property type="term" value="F:phospholipase activity"/>
    <property type="evidence" value="ECO:0007669"/>
    <property type="project" value="InterPro"/>
</dbReference>
<accession>A0A7J6LMQ2</accession>
<dbReference type="GO" id="GO:0005576">
    <property type="term" value="C:extracellular region"/>
    <property type="evidence" value="ECO:0007669"/>
    <property type="project" value="TreeGrafter"/>
</dbReference>
<dbReference type="InterPro" id="IPR007000">
    <property type="entry name" value="PLipase_B-like"/>
</dbReference>
<organism evidence="8 9">
    <name type="scientific">Perkinsus chesapeaki</name>
    <name type="common">Clam parasite</name>
    <name type="synonym">Perkinsus andrewsi</name>
    <dbReference type="NCBI Taxonomy" id="330153"/>
    <lineage>
        <taxon>Eukaryota</taxon>
        <taxon>Sar</taxon>
        <taxon>Alveolata</taxon>
        <taxon>Perkinsozoa</taxon>
        <taxon>Perkinsea</taxon>
        <taxon>Perkinsida</taxon>
        <taxon>Perkinsidae</taxon>
        <taxon>Perkinsus</taxon>
    </lineage>
</organism>
<keyword evidence="2 7" id="KW-0732">Signal</keyword>
<dbReference type="PANTHER" id="PTHR12370">
    <property type="entry name" value="PHOSPHOLIPASE B-RELATED"/>
    <property type="match status" value="1"/>
</dbReference>
<dbReference type="AlphaFoldDB" id="A0A7J6LMQ2"/>
<evidence type="ECO:0000256" key="6">
    <source>
        <dbReference type="ARBA" id="ARBA00023180"/>
    </source>
</evidence>
<name>A0A7J6LMQ2_PERCH</name>
<keyword evidence="3 7" id="KW-0378">Hydrolase</keyword>
<keyword evidence="5 7" id="KW-0443">Lipid metabolism</keyword>
<evidence type="ECO:0000256" key="4">
    <source>
        <dbReference type="ARBA" id="ARBA00022963"/>
    </source>
</evidence>
<feature type="chain" id="PRO_5029943448" description="Phospholipase B-like" evidence="7">
    <location>
        <begin position="19"/>
        <end position="621"/>
    </location>
</feature>
<dbReference type="Gene3D" id="3.60.60.30">
    <property type="match status" value="1"/>
</dbReference>
<evidence type="ECO:0000256" key="5">
    <source>
        <dbReference type="ARBA" id="ARBA00023098"/>
    </source>
</evidence>
<comment type="similarity">
    <text evidence="1 7">Belongs to the phospholipase B-like family.</text>
</comment>
<dbReference type="OrthoDB" id="443524at2759"/>
<comment type="caution">
    <text evidence="8">The sequence shown here is derived from an EMBL/GenBank/DDBJ whole genome shotgun (WGS) entry which is preliminary data.</text>
</comment>
<dbReference type="PANTHER" id="PTHR12370:SF3">
    <property type="entry name" value="PHOSPHOLIPASE B-LIKE 2-RELATED"/>
    <property type="match status" value="1"/>
</dbReference>
<keyword evidence="4 7" id="KW-0442">Lipid degradation</keyword>
<dbReference type="Pfam" id="PF04916">
    <property type="entry name" value="Phospholip_B"/>
    <property type="match status" value="1"/>
</dbReference>
<comment type="function">
    <text evidence="7">Putative phospholipase.</text>
</comment>
<dbReference type="EMBL" id="JAAPAO010000408">
    <property type="protein sequence ID" value="KAF4660565.1"/>
    <property type="molecule type" value="Genomic_DNA"/>
</dbReference>
<keyword evidence="6" id="KW-0325">Glycoprotein</keyword>
<evidence type="ECO:0000313" key="9">
    <source>
        <dbReference type="Proteomes" id="UP000591131"/>
    </source>
</evidence>
<evidence type="ECO:0000256" key="7">
    <source>
        <dbReference type="RuleBase" id="RU364138"/>
    </source>
</evidence>
<evidence type="ECO:0000256" key="2">
    <source>
        <dbReference type="ARBA" id="ARBA00022729"/>
    </source>
</evidence>
<dbReference type="Proteomes" id="UP000591131">
    <property type="component" value="Unassembled WGS sequence"/>
</dbReference>
<keyword evidence="9" id="KW-1185">Reference proteome</keyword>
<protein>
    <recommendedName>
        <fullName evidence="7">Phospholipase B-like</fullName>
        <ecNumber evidence="7">3.1.1.-</ecNumber>
    </recommendedName>
</protein>